<evidence type="ECO:0000313" key="2">
    <source>
        <dbReference type="Proteomes" id="UP001501468"/>
    </source>
</evidence>
<sequence length="317" mass="33356">MPSAALPRTAVLLEVACDESGSEGEKLVRGSTDTFAHASVDVTTAVALETIERVRIEARSPATEVKASVVLRSQNRRLLEWLLGDQGPLFGHAHVHLTDKALHLTGRMAVLLAGHPPGPDAARTAETLHRTALRCLGRQGWEAVLGDFNDVVRARSLDEAAASAQTLRRGLDDLAGLAPDLADDLAAGVPDDPEGLLALVARGQGALDPIVPALAEVLRHWGAAGRPLWVVHDVQATLTDAAIRTAVGSSADGSSEALQGISFVDSQDDPRVQLADLLAGASRRIASHVLAGQADPGLVDLISPYVSTRSTWLNSWP</sequence>
<evidence type="ECO:0000313" key="1">
    <source>
        <dbReference type="EMBL" id="GAA3704213.1"/>
    </source>
</evidence>
<keyword evidence="2" id="KW-1185">Reference proteome</keyword>
<accession>A0ABP7DIL8</accession>
<dbReference type="EMBL" id="BAABDC010000003">
    <property type="protein sequence ID" value="GAA3704213.1"/>
    <property type="molecule type" value="Genomic_DNA"/>
</dbReference>
<protein>
    <recommendedName>
        <fullName evidence="3">DUF3800 domain-containing protein</fullName>
    </recommendedName>
</protein>
<comment type="caution">
    <text evidence="1">The sequence shown here is derived from an EMBL/GenBank/DDBJ whole genome shotgun (WGS) entry which is preliminary data.</text>
</comment>
<organism evidence="1 2">
    <name type="scientific">Terrabacter ginsenosidimutans</name>
    <dbReference type="NCBI Taxonomy" id="490575"/>
    <lineage>
        <taxon>Bacteria</taxon>
        <taxon>Bacillati</taxon>
        <taxon>Actinomycetota</taxon>
        <taxon>Actinomycetes</taxon>
        <taxon>Micrococcales</taxon>
        <taxon>Intrasporangiaceae</taxon>
        <taxon>Terrabacter</taxon>
    </lineage>
</organism>
<name>A0ABP7DIL8_9MICO</name>
<gene>
    <name evidence="1" type="ORF">GCM10022399_21020</name>
</gene>
<reference evidence="2" key="1">
    <citation type="journal article" date="2019" name="Int. J. Syst. Evol. Microbiol.">
        <title>The Global Catalogue of Microorganisms (GCM) 10K type strain sequencing project: providing services to taxonomists for standard genome sequencing and annotation.</title>
        <authorList>
            <consortium name="The Broad Institute Genomics Platform"/>
            <consortium name="The Broad Institute Genome Sequencing Center for Infectious Disease"/>
            <person name="Wu L."/>
            <person name="Ma J."/>
        </authorList>
    </citation>
    <scope>NUCLEOTIDE SEQUENCE [LARGE SCALE GENOMIC DNA]</scope>
    <source>
        <strain evidence="2">JCM 17125</strain>
    </source>
</reference>
<dbReference type="Proteomes" id="UP001501468">
    <property type="component" value="Unassembled WGS sequence"/>
</dbReference>
<proteinExistence type="predicted"/>
<dbReference type="RefSeq" id="WP_344945526.1">
    <property type="nucleotide sequence ID" value="NZ_BAABDC010000003.1"/>
</dbReference>
<evidence type="ECO:0008006" key="3">
    <source>
        <dbReference type="Google" id="ProtNLM"/>
    </source>
</evidence>